<reference evidence="1 2" key="1">
    <citation type="submission" date="2017-11" db="EMBL/GenBank/DDBJ databases">
        <title>A major lineage of nontailed dsDNA viruses as unrecognized killers of marine bacteria.</title>
        <authorList>
            <person name="Kauffman K.M."/>
            <person name="Hussain F.A."/>
            <person name="Yang J."/>
            <person name="Arevalo P."/>
            <person name="Brown J.M."/>
            <person name="Chang W.K."/>
            <person name="VanInsberghe D."/>
            <person name="Elsherbini J."/>
            <person name="Cutler M.B."/>
            <person name="Kelly L."/>
            <person name="Polz M.F."/>
        </authorList>
    </citation>
    <scope>NUCLEOTIDE SEQUENCE [LARGE SCALE GENOMIC DNA]</scope>
</reference>
<proteinExistence type="predicted"/>
<dbReference type="EMBL" id="MG592574">
    <property type="protein sequence ID" value="AUR95274.1"/>
    <property type="molecule type" value="Genomic_DNA"/>
</dbReference>
<name>A0A2I7RNR0_9CAUD</name>
<sequence length="68" mass="7746">MKTVQLDMVFEVTDKESAWVTYERIESALIEIYGNDIDIAYLGCGCICIEDVPLANVERIVELVETFK</sequence>
<accession>A0A2I7RNR0</accession>
<dbReference type="Proteomes" id="UP000269294">
    <property type="component" value="Segment"/>
</dbReference>
<organism evidence="1 2">
    <name type="scientific">Vibrio phage 1.204.O._10N.222.46.F12</name>
    <dbReference type="NCBI Taxonomy" id="1881263"/>
    <lineage>
        <taxon>Viruses</taxon>
        <taxon>Duplodnaviria</taxon>
        <taxon>Heunggongvirae</taxon>
        <taxon>Uroviricota</taxon>
        <taxon>Caudoviricetes</taxon>
        <taxon>Autographivirales</taxon>
        <taxon>Cyclitvirus</taxon>
        <taxon>Cyclitvirus cyclit</taxon>
    </lineage>
</organism>
<keyword evidence="2" id="KW-1185">Reference proteome</keyword>
<gene>
    <name evidence="1" type="ORF">NVP1204O_54</name>
</gene>
<protein>
    <submittedName>
        <fullName evidence="1">Uncharacterized protein</fullName>
    </submittedName>
</protein>
<evidence type="ECO:0000313" key="2">
    <source>
        <dbReference type="Proteomes" id="UP000269294"/>
    </source>
</evidence>
<evidence type="ECO:0000313" key="1">
    <source>
        <dbReference type="EMBL" id="AUR95274.1"/>
    </source>
</evidence>